<dbReference type="InterPro" id="IPR012910">
    <property type="entry name" value="Plug_dom"/>
</dbReference>
<dbReference type="CDD" id="cd01347">
    <property type="entry name" value="ligand_gated_channel"/>
    <property type="match status" value="1"/>
</dbReference>
<evidence type="ECO:0000256" key="7">
    <source>
        <dbReference type="ARBA" id="ARBA00023077"/>
    </source>
</evidence>
<reference evidence="12" key="1">
    <citation type="submission" date="2018-06" db="EMBL/GenBank/DDBJ databases">
        <authorList>
            <person name="Zhirakovskaya E."/>
        </authorList>
    </citation>
    <scope>NUCLEOTIDE SEQUENCE</scope>
</reference>
<evidence type="ECO:0000256" key="5">
    <source>
        <dbReference type="ARBA" id="ARBA00023004"/>
    </source>
</evidence>
<evidence type="ECO:0000313" key="12">
    <source>
        <dbReference type="EMBL" id="VAX07135.1"/>
    </source>
</evidence>
<dbReference type="InterPro" id="IPR000531">
    <property type="entry name" value="Beta-barrel_TonB"/>
</dbReference>
<evidence type="ECO:0000259" key="10">
    <source>
        <dbReference type="Pfam" id="PF00593"/>
    </source>
</evidence>
<evidence type="ECO:0000256" key="9">
    <source>
        <dbReference type="ARBA" id="ARBA00023237"/>
    </source>
</evidence>
<dbReference type="Pfam" id="PF07715">
    <property type="entry name" value="Plug"/>
    <property type="match status" value="1"/>
</dbReference>
<keyword evidence="4" id="KW-0812">Transmembrane</keyword>
<dbReference type="SUPFAM" id="SSF56935">
    <property type="entry name" value="Porins"/>
    <property type="match status" value="1"/>
</dbReference>
<evidence type="ECO:0000256" key="1">
    <source>
        <dbReference type="ARBA" id="ARBA00004571"/>
    </source>
</evidence>
<evidence type="ECO:0000256" key="2">
    <source>
        <dbReference type="ARBA" id="ARBA00022448"/>
    </source>
</evidence>
<dbReference type="Pfam" id="PF00593">
    <property type="entry name" value="TonB_dep_Rec_b-barrel"/>
    <property type="match status" value="1"/>
</dbReference>
<evidence type="ECO:0000256" key="6">
    <source>
        <dbReference type="ARBA" id="ARBA00023065"/>
    </source>
</evidence>
<protein>
    <submittedName>
        <fullName evidence="12">TonB-dependent receptor</fullName>
    </submittedName>
</protein>
<keyword evidence="12" id="KW-0675">Receptor</keyword>
<dbReference type="EMBL" id="UOFW01000195">
    <property type="protein sequence ID" value="VAX07135.1"/>
    <property type="molecule type" value="Genomic_DNA"/>
</dbReference>
<dbReference type="GO" id="GO:0006826">
    <property type="term" value="P:iron ion transport"/>
    <property type="evidence" value="ECO:0007669"/>
    <property type="project" value="UniProtKB-KW"/>
</dbReference>
<dbReference type="PANTHER" id="PTHR32552">
    <property type="entry name" value="FERRICHROME IRON RECEPTOR-RELATED"/>
    <property type="match status" value="1"/>
</dbReference>
<keyword evidence="9" id="KW-0998">Cell outer membrane</keyword>
<keyword evidence="5" id="KW-0408">Iron</keyword>
<keyword evidence="2" id="KW-0813">Transport</keyword>
<evidence type="ECO:0000256" key="4">
    <source>
        <dbReference type="ARBA" id="ARBA00022692"/>
    </source>
</evidence>
<keyword evidence="3" id="KW-0410">Iron transport</keyword>
<proteinExistence type="predicted"/>
<accession>A0A3B1BLK7</accession>
<name>A0A3B1BLK7_9ZZZZ</name>
<evidence type="ECO:0000256" key="3">
    <source>
        <dbReference type="ARBA" id="ARBA00022496"/>
    </source>
</evidence>
<dbReference type="InterPro" id="IPR036942">
    <property type="entry name" value="Beta-barrel_TonB_sf"/>
</dbReference>
<keyword evidence="6" id="KW-0406">Ion transport</keyword>
<dbReference type="GO" id="GO:0009279">
    <property type="term" value="C:cell outer membrane"/>
    <property type="evidence" value="ECO:0007669"/>
    <property type="project" value="UniProtKB-SubCell"/>
</dbReference>
<evidence type="ECO:0000256" key="8">
    <source>
        <dbReference type="ARBA" id="ARBA00023136"/>
    </source>
</evidence>
<dbReference type="PANTHER" id="PTHR32552:SF81">
    <property type="entry name" value="TONB-DEPENDENT OUTER MEMBRANE RECEPTOR"/>
    <property type="match status" value="1"/>
</dbReference>
<organism evidence="12">
    <name type="scientific">hydrothermal vent metagenome</name>
    <dbReference type="NCBI Taxonomy" id="652676"/>
    <lineage>
        <taxon>unclassified sequences</taxon>
        <taxon>metagenomes</taxon>
        <taxon>ecological metagenomes</taxon>
    </lineage>
</organism>
<keyword evidence="7" id="KW-0798">TonB box</keyword>
<feature type="domain" description="TonB-dependent receptor plug" evidence="11">
    <location>
        <begin position="65"/>
        <end position="176"/>
    </location>
</feature>
<dbReference type="AlphaFoldDB" id="A0A3B1BLK7"/>
<dbReference type="InterPro" id="IPR039426">
    <property type="entry name" value="TonB-dep_rcpt-like"/>
</dbReference>
<dbReference type="PROSITE" id="PS52016">
    <property type="entry name" value="TONB_DEPENDENT_REC_3"/>
    <property type="match status" value="1"/>
</dbReference>
<evidence type="ECO:0000259" key="11">
    <source>
        <dbReference type="Pfam" id="PF07715"/>
    </source>
</evidence>
<sequence length="797" mass="87400">MDMNFTSAKKTNLATFLLYGTILSSVMLTVPIGAVAQDATASENSTSWLLEEITVTARKREEGLQSTPIAISAFSGDSLEYRGVTNVGEIAQFTPNLSFQNNPSFGGASNSAAIYIRGVGQKEFLPTVDPGVGLYVDGVYIARSVGGILDLIDVERIEVLKGPQGTLFGRNTIGGAISITTKKPHSELEGKVSATYGTDDRINLKGTVNLPISDVFFSKFSVAYMKQDGYVLRDDGIDLGDDDTLSGRASFLLAPNDDLEINLSIEGSRDRENGPAMTLIGINLGNPIDPDTPPMAVIHNVGANLAAGNGPIPCATPPAPLNLAVPGCYDNRYVYNGEERNSGTAPAYSNTDFWAANLNIDWDINDNISLRSITAYRDLDATFARDGDHSPLRISQYSDLLEQTQFTQELQFLGTAIEEKLNWIIGLYYFKESGNNVNELDFTVSRFRSGGAFDNKSLAAFAQGTYDVTDRFHVTAGIRYTDETKKFTPDQIIHQNYFAGSGHPQLDAPFMQAGGRVLPFVEKELTYDNFDPYLNLSYDVNEDLMVYASYSEGFKSGGFSQRVFPPIIAPFTAPPGTPDIDLIPTFLPEFVQVYELGFKFSGMSGKLRLNGAAFYTDYSDMQVQVFTSVAPITKNAGAATIKGFELEMQATPAEGWFIEAGLGYLDAGYDQIDFATTFVDINNNLDRVSKWTFSAAASKEIVLGNNGTLIPRVDWSYRSEFDNDAFNTPLIKQNGYHLLNASVTWENADENLALITGVKNLTDEKYLITGIIGDAMQSYEGLYDRGRQWYVTARYNF</sequence>
<gene>
    <name evidence="12" type="ORF">MNBD_ALPHA03-2056</name>
</gene>
<comment type="subcellular location">
    <subcellularLocation>
        <location evidence="1">Cell outer membrane</location>
        <topology evidence="1">Multi-pass membrane protein</topology>
    </subcellularLocation>
</comment>
<feature type="domain" description="TonB-dependent receptor-like beta-barrel" evidence="10">
    <location>
        <begin position="334"/>
        <end position="761"/>
    </location>
</feature>
<keyword evidence="8" id="KW-0472">Membrane</keyword>
<dbReference type="Gene3D" id="2.40.170.20">
    <property type="entry name" value="TonB-dependent receptor, beta-barrel domain"/>
    <property type="match status" value="2"/>
</dbReference>